<dbReference type="Gene3D" id="1.10.10.60">
    <property type="entry name" value="Homeodomain-like"/>
    <property type="match status" value="2"/>
</dbReference>
<dbReference type="InterPro" id="IPR020449">
    <property type="entry name" value="Tscrpt_reg_AraC-type_HTH"/>
</dbReference>
<dbReference type="EMBL" id="MT219818">
    <property type="protein sequence ID" value="QIZ18478.1"/>
    <property type="molecule type" value="Genomic_DNA"/>
</dbReference>
<dbReference type="InterPro" id="IPR050204">
    <property type="entry name" value="AraC_XylS_family_regulators"/>
</dbReference>
<geneLocation type="plasmid" evidence="8">
    <name>pRF10-1_119k_tetX</name>
</geneLocation>
<dbReference type="EMBL" id="MT219819">
    <property type="protein sequence ID" value="QIZ18685.1"/>
    <property type="molecule type" value="Genomic_DNA"/>
</dbReference>
<gene>
    <name evidence="8" type="primary">rhaR</name>
    <name evidence="8" type="ORF">pRF10-1_119k_tetX_00015</name>
    <name evidence="6" type="ORF">pRF148-1_119k_tetX_00014</name>
    <name evidence="7" type="ORF">pRF52-1_119k_tetX_00075</name>
    <name evidence="9" type="ORF">pRW8-1_122k_tetX_00015</name>
</gene>
<dbReference type="Gene3D" id="3.40.50.880">
    <property type="match status" value="1"/>
</dbReference>
<evidence type="ECO:0000313" key="8">
    <source>
        <dbReference type="EMBL" id="QIZ18968.1"/>
    </source>
</evidence>
<organism evidence="8">
    <name type="scientific">Escherichia coli</name>
    <dbReference type="NCBI Taxonomy" id="562"/>
    <lineage>
        <taxon>Bacteria</taxon>
        <taxon>Pseudomonadati</taxon>
        <taxon>Pseudomonadota</taxon>
        <taxon>Gammaproteobacteria</taxon>
        <taxon>Enterobacterales</taxon>
        <taxon>Enterobacteriaceae</taxon>
        <taxon>Escherichia</taxon>
    </lineage>
</organism>
<dbReference type="AlphaFoldDB" id="A0A6H1PWN8"/>
<dbReference type="Pfam" id="PF12833">
    <property type="entry name" value="HTH_18"/>
    <property type="match status" value="1"/>
</dbReference>
<geneLocation type="plasmid" evidence="7">
    <name>pRF52-1_119k_tetX</name>
</geneLocation>
<dbReference type="GO" id="GO:0043565">
    <property type="term" value="F:sequence-specific DNA binding"/>
    <property type="evidence" value="ECO:0007669"/>
    <property type="project" value="InterPro"/>
</dbReference>
<evidence type="ECO:0000313" key="9">
    <source>
        <dbReference type="EMBL" id="QIZ19701.1"/>
    </source>
</evidence>
<dbReference type="PRINTS" id="PR00032">
    <property type="entry name" value="HTHARAC"/>
</dbReference>
<keyword evidence="3" id="KW-0804">Transcription</keyword>
<dbReference type="SMART" id="SM00342">
    <property type="entry name" value="HTH_ARAC"/>
    <property type="match status" value="1"/>
</dbReference>
<geneLocation type="plasmid" evidence="9">
    <name>pRW8-1_122k_tetX</name>
</geneLocation>
<dbReference type="InterPro" id="IPR029062">
    <property type="entry name" value="Class_I_gatase-like"/>
</dbReference>
<sequence>MLNVSFRSTERQTPIITSAGTAAALDCCLHVIRQRLGSHTANQIARRMIVPPHREGGQAQYREPLIPRSTSDNRINQLLEYLSGNLGLPHDIDTLANLASMSRRTLTRHFHAATGMTVWEWITAERLRRSQELLESTDIAVEQVAELAGFQSAITFRQIFRQRMGVSPSEWRKTFNGTPEDNIPAGKENEK</sequence>
<evidence type="ECO:0000256" key="2">
    <source>
        <dbReference type="ARBA" id="ARBA00023125"/>
    </source>
</evidence>
<dbReference type="EMBL" id="MT219823">
    <property type="protein sequence ID" value="QIZ18968.1"/>
    <property type="molecule type" value="Genomic_DNA"/>
</dbReference>
<dbReference type="SUPFAM" id="SSF46689">
    <property type="entry name" value="Homeodomain-like"/>
    <property type="match status" value="2"/>
</dbReference>
<reference evidence="8" key="1">
    <citation type="submission" date="2020-03" db="EMBL/GenBank/DDBJ databases">
        <title>Deciphering the structural diversity and classification of mobile tigecycline resistance gene tet(X)-bearing plasmidome among bacteria.</title>
        <authorList>
            <person name="Li R."/>
            <person name="Lu X."/>
            <person name="Peng K."/>
            <person name="Liu Z."/>
            <person name="Li Y."/>
            <person name="Liu Y."/>
            <person name="Xiao X."/>
            <person name="Wang Z."/>
        </authorList>
    </citation>
    <scope>NUCLEOTIDE SEQUENCE</scope>
    <source>
        <strain evidence="8">RF10-1</strain>
        <strain evidence="6">RF148-1</strain>
        <strain evidence="7">RF52-1</strain>
        <strain evidence="9">RW8-1</strain>
        <plasmid evidence="8">pRF10-1_119k_tetX</plasmid>
        <plasmid evidence="6">pRF148-1_119k_tetX</plasmid>
        <plasmid evidence="7">pRF52-1_119k_tetX</plasmid>
        <plasmid evidence="9">pRW8-1_122k_tetX</plasmid>
    </source>
</reference>
<geneLocation type="plasmid" evidence="6">
    <name>pRF148-1_119k_tetX</name>
</geneLocation>
<dbReference type="SUPFAM" id="SSF52317">
    <property type="entry name" value="Class I glutamine amidotransferase-like"/>
    <property type="match status" value="1"/>
</dbReference>
<dbReference type="EMBL" id="MT219826">
    <property type="protein sequence ID" value="QIZ19701.1"/>
    <property type="molecule type" value="Genomic_DNA"/>
</dbReference>
<evidence type="ECO:0000259" key="5">
    <source>
        <dbReference type="PROSITE" id="PS01124"/>
    </source>
</evidence>
<evidence type="ECO:0000256" key="1">
    <source>
        <dbReference type="ARBA" id="ARBA00023015"/>
    </source>
</evidence>
<evidence type="ECO:0000313" key="6">
    <source>
        <dbReference type="EMBL" id="QIZ18478.1"/>
    </source>
</evidence>
<dbReference type="InterPro" id="IPR018060">
    <property type="entry name" value="HTH_AraC"/>
</dbReference>
<keyword evidence="2" id="KW-0238">DNA-binding</keyword>
<dbReference type="PROSITE" id="PS00041">
    <property type="entry name" value="HTH_ARAC_FAMILY_1"/>
    <property type="match status" value="1"/>
</dbReference>
<dbReference type="PANTHER" id="PTHR46796">
    <property type="entry name" value="HTH-TYPE TRANSCRIPTIONAL ACTIVATOR RHAS-RELATED"/>
    <property type="match status" value="1"/>
</dbReference>
<accession>A0A6H1PWN8</accession>
<proteinExistence type="predicted"/>
<feature type="region of interest" description="Disordered" evidence="4">
    <location>
        <begin position="170"/>
        <end position="191"/>
    </location>
</feature>
<evidence type="ECO:0000256" key="4">
    <source>
        <dbReference type="SAM" id="MobiDB-lite"/>
    </source>
</evidence>
<protein>
    <submittedName>
        <fullName evidence="8">HTH-type transcriptional activator RhaR</fullName>
    </submittedName>
</protein>
<evidence type="ECO:0000313" key="7">
    <source>
        <dbReference type="EMBL" id="QIZ18685.1"/>
    </source>
</evidence>
<keyword evidence="8" id="KW-0614">Plasmid</keyword>
<dbReference type="GO" id="GO:0003700">
    <property type="term" value="F:DNA-binding transcription factor activity"/>
    <property type="evidence" value="ECO:0007669"/>
    <property type="project" value="InterPro"/>
</dbReference>
<feature type="domain" description="HTH araC/xylS-type" evidence="5">
    <location>
        <begin position="76"/>
        <end position="174"/>
    </location>
</feature>
<dbReference type="PROSITE" id="PS01124">
    <property type="entry name" value="HTH_ARAC_FAMILY_2"/>
    <property type="match status" value="1"/>
</dbReference>
<keyword evidence="1" id="KW-0805">Transcription regulation</keyword>
<dbReference type="InterPro" id="IPR009057">
    <property type="entry name" value="Homeodomain-like_sf"/>
</dbReference>
<evidence type="ECO:0000256" key="3">
    <source>
        <dbReference type="ARBA" id="ARBA00023163"/>
    </source>
</evidence>
<dbReference type="InterPro" id="IPR018062">
    <property type="entry name" value="HTH_AraC-typ_CS"/>
</dbReference>
<name>A0A6H1PWN8_ECOLX</name>